<evidence type="ECO:0000256" key="3">
    <source>
        <dbReference type="SAM" id="MobiDB-lite"/>
    </source>
</evidence>
<keyword evidence="6" id="KW-1185">Reference proteome</keyword>
<reference evidence="5" key="1">
    <citation type="submission" date="2021-05" db="EMBL/GenBank/DDBJ databases">
        <title>The genome of the haptophyte Pavlova lutheri (Diacronema luteri, Pavlovales) - a model for lipid biosynthesis in eukaryotic algae.</title>
        <authorList>
            <person name="Hulatt C.J."/>
            <person name="Posewitz M.C."/>
        </authorList>
    </citation>
    <scope>NUCLEOTIDE SEQUENCE</scope>
    <source>
        <strain evidence="5">NIVA-4/92</strain>
    </source>
</reference>
<dbReference type="InterPro" id="IPR031968">
    <property type="entry name" value="VASt"/>
</dbReference>
<evidence type="ECO:0000256" key="2">
    <source>
        <dbReference type="ARBA" id="ARBA00023136"/>
    </source>
</evidence>
<dbReference type="EMBL" id="JAGTXO010000021">
    <property type="protein sequence ID" value="KAG8462417.1"/>
    <property type="molecule type" value="Genomic_DNA"/>
</dbReference>
<dbReference type="PANTHER" id="PTHR47666">
    <property type="entry name" value="PROTEIN VASCULAR ASSOCIATED DEATH 1, CHLOROPLASTIC"/>
    <property type="match status" value="1"/>
</dbReference>
<feature type="region of interest" description="Disordered" evidence="3">
    <location>
        <begin position="127"/>
        <end position="147"/>
    </location>
</feature>
<dbReference type="PANTHER" id="PTHR47666:SF1">
    <property type="entry name" value="PROTEIN VASCULAR ASSOCIATED DEATH 1, CHLOROPLASTIC"/>
    <property type="match status" value="1"/>
</dbReference>
<comment type="subcellular location">
    <subcellularLocation>
        <location evidence="1">Membrane</location>
    </subcellularLocation>
</comment>
<organism evidence="5 6">
    <name type="scientific">Diacronema lutheri</name>
    <name type="common">Unicellular marine alga</name>
    <name type="synonym">Monochrysis lutheri</name>
    <dbReference type="NCBI Taxonomy" id="2081491"/>
    <lineage>
        <taxon>Eukaryota</taxon>
        <taxon>Haptista</taxon>
        <taxon>Haptophyta</taxon>
        <taxon>Pavlovophyceae</taxon>
        <taxon>Pavlovales</taxon>
        <taxon>Pavlovaceae</taxon>
        <taxon>Diacronema</taxon>
    </lineage>
</organism>
<feature type="compositionally biased region" description="Low complexity" evidence="3">
    <location>
        <begin position="383"/>
        <end position="405"/>
    </location>
</feature>
<evidence type="ECO:0000256" key="1">
    <source>
        <dbReference type="ARBA" id="ARBA00004370"/>
    </source>
</evidence>
<dbReference type="OrthoDB" id="10686245at2759"/>
<evidence type="ECO:0000313" key="5">
    <source>
        <dbReference type="EMBL" id="KAG8462417.1"/>
    </source>
</evidence>
<dbReference type="SMART" id="SM00694">
    <property type="entry name" value="DysFC"/>
    <property type="match status" value="1"/>
</dbReference>
<name>A0A8J5XEP4_DIALT</name>
<dbReference type="GO" id="GO:0016020">
    <property type="term" value="C:membrane"/>
    <property type="evidence" value="ECO:0007669"/>
    <property type="project" value="UniProtKB-SubCell"/>
</dbReference>
<feature type="compositionally biased region" description="Gly residues" evidence="3">
    <location>
        <begin position="129"/>
        <end position="139"/>
    </location>
</feature>
<feature type="domain" description="VASt" evidence="4">
    <location>
        <begin position="36"/>
        <end position="264"/>
    </location>
</feature>
<accession>A0A8J5XEP4</accession>
<feature type="region of interest" description="Disordered" evidence="3">
    <location>
        <begin position="448"/>
        <end position="473"/>
    </location>
</feature>
<dbReference type="Proteomes" id="UP000751190">
    <property type="component" value="Unassembled WGS sequence"/>
</dbReference>
<comment type="caution">
    <text evidence="5">The sequence shown here is derived from an EMBL/GenBank/DDBJ whole genome shotgun (WGS) entry which is preliminary data.</text>
</comment>
<protein>
    <recommendedName>
        <fullName evidence="4">VASt domain-containing protein</fullName>
    </recommendedName>
</protein>
<keyword evidence="2" id="KW-0472">Membrane</keyword>
<dbReference type="AlphaFoldDB" id="A0A8J5XEP4"/>
<proteinExistence type="predicted"/>
<evidence type="ECO:0000259" key="4">
    <source>
        <dbReference type="PROSITE" id="PS51778"/>
    </source>
</evidence>
<sequence>MRASALPEEEAALEQIAADAIVADLIEGRATMLAPLEMAMVEAMRIELSPVGFWARFVSDSSEFVGQFRAATGGAEVCVDAWRPFPAGGCVREVRFVQPIRSRMSPVRRTRVLETERCCWLPRARADGSDGGAGQGGDGDGGDGGDGDGDGGCCGATLVLQFSQVFADTPYGDYFTVEHKWVVTSVGTDDAMLGAQPPPADGAAGASGGGAAGVCACMLSASVEVMFQKPTWLRSKIVQGCADECREGYDMLAAMVARAMAAEPSPARRGSGAPAVPTLAAPARAVSDVDSAAPPPVAVAHSADGARAPLVRALSGGLSGRLSGGLSGAAPPFDEDLAVVRGCDEVYENQWLAHASHAHQRAAADGGVARSTRRSHEATRPLTPTRGTQPAQPAATAAAPVPAQPRLAGGSWLPCARGAPGVGSERPPFLSRDGRRGWARLSHVQLPTGAHGAPAADRAVSASGNGHGGGAVWEWDGGWQLASAGVTDAADGGGWRYAPSWRGPWTPLPVDGSRVRRRRWVRNRTLNTEAATGAERFASGIVAALQRLLAKGANELAPPLSARGALSTVAATAAACVRLGARQLTLFVGARSTATLCALSCCVGLICYPLVELFIDQTNGALTAAFCALAGGGAAGWPEASASVPAGSAPTSLPLELAALADGVGSRGLASQVSKWVRRAGGAAGAAGAECASAAPADAAELAESIARLGGLQRQLLAEAVELGRMLRELQ</sequence>
<feature type="region of interest" description="Disordered" evidence="3">
    <location>
        <begin position="362"/>
        <end position="406"/>
    </location>
</feature>
<dbReference type="PROSITE" id="PS51778">
    <property type="entry name" value="VAST"/>
    <property type="match status" value="1"/>
</dbReference>
<dbReference type="Pfam" id="PF16016">
    <property type="entry name" value="VASt"/>
    <property type="match status" value="1"/>
</dbReference>
<evidence type="ECO:0000313" key="6">
    <source>
        <dbReference type="Proteomes" id="UP000751190"/>
    </source>
</evidence>
<dbReference type="InterPro" id="IPR006614">
    <property type="entry name" value="Peroxin/Ferlin"/>
</dbReference>
<gene>
    <name evidence="5" type="ORF">KFE25_012237</name>
</gene>